<protein>
    <submittedName>
        <fullName evidence="1">Uncharacterized protein</fullName>
    </submittedName>
</protein>
<name>A0AAD8Z4B8_9TELE</name>
<dbReference type="EMBL" id="JAROKS010000020">
    <property type="protein sequence ID" value="KAK1791075.1"/>
    <property type="molecule type" value="Genomic_DNA"/>
</dbReference>
<dbReference type="AlphaFoldDB" id="A0AAD8Z4B8"/>
<dbReference type="Proteomes" id="UP001239994">
    <property type="component" value="Unassembled WGS sequence"/>
</dbReference>
<accession>A0AAD8Z4B8</accession>
<proteinExistence type="predicted"/>
<evidence type="ECO:0000313" key="2">
    <source>
        <dbReference type="Proteomes" id="UP001239994"/>
    </source>
</evidence>
<organism evidence="1 2">
    <name type="scientific">Electrophorus voltai</name>
    <dbReference type="NCBI Taxonomy" id="2609070"/>
    <lineage>
        <taxon>Eukaryota</taxon>
        <taxon>Metazoa</taxon>
        <taxon>Chordata</taxon>
        <taxon>Craniata</taxon>
        <taxon>Vertebrata</taxon>
        <taxon>Euteleostomi</taxon>
        <taxon>Actinopterygii</taxon>
        <taxon>Neopterygii</taxon>
        <taxon>Teleostei</taxon>
        <taxon>Ostariophysi</taxon>
        <taxon>Gymnotiformes</taxon>
        <taxon>Gymnotoidei</taxon>
        <taxon>Gymnotidae</taxon>
        <taxon>Electrophorus</taxon>
    </lineage>
</organism>
<comment type="caution">
    <text evidence="1">The sequence shown here is derived from an EMBL/GenBank/DDBJ whole genome shotgun (WGS) entry which is preliminary data.</text>
</comment>
<evidence type="ECO:0000313" key="1">
    <source>
        <dbReference type="EMBL" id="KAK1791075.1"/>
    </source>
</evidence>
<keyword evidence="2" id="KW-1185">Reference proteome</keyword>
<sequence>MSFWGTNTFFTRFVATSSSANANSASANNPNGAIGAANGACTEPTIEQRPLIVTESDVRRVFKRVTTTKAASPHSICKRVLKACADQLAPVFNHLQSLPDAQYRPIQLQVIHHRPRPKETSTLRPQ</sequence>
<gene>
    <name evidence="1" type="ORF">P4O66_002036</name>
</gene>
<reference evidence="1" key="1">
    <citation type="submission" date="2023-03" db="EMBL/GenBank/DDBJ databases">
        <title>Electrophorus voltai genome.</title>
        <authorList>
            <person name="Bian C."/>
        </authorList>
    </citation>
    <scope>NUCLEOTIDE SEQUENCE</scope>
    <source>
        <strain evidence="1">CB-2022</strain>
        <tissue evidence="1">Muscle</tissue>
    </source>
</reference>